<sequence length="185" mass="21640">MQSMKEHLYGLYKYRQIESICKRLTKATRACDHDSIPMSFVLKRCTSDTVSNEQNLDQLPPTYMYSVIFKDIILEIDDDDAKLMNTLVKFCRQQENIPETEINALKSEYDRKIRVWWYTKPMFLYGMLNRALQMLDMEVKERVESETTSVPKVYEKELARSNLSSASPILAPLPVDAKSVLNRVR</sequence>
<gene>
    <name evidence="1" type="ORF">BYL167_LOCUS641</name>
</gene>
<dbReference type="Proteomes" id="UP000681967">
    <property type="component" value="Unassembled WGS sequence"/>
</dbReference>
<dbReference type="AlphaFoldDB" id="A0A8S2IL89"/>
<reference evidence="1" key="1">
    <citation type="submission" date="2021-02" db="EMBL/GenBank/DDBJ databases">
        <authorList>
            <person name="Nowell W R."/>
        </authorList>
    </citation>
    <scope>NUCLEOTIDE SEQUENCE</scope>
</reference>
<name>A0A8S2IL89_9BILA</name>
<protein>
    <submittedName>
        <fullName evidence="1">Uncharacterized protein</fullName>
    </submittedName>
</protein>
<dbReference type="EMBL" id="CAJOBH010000073">
    <property type="protein sequence ID" value="CAF3756903.1"/>
    <property type="molecule type" value="Genomic_DNA"/>
</dbReference>
<accession>A0A8S2IL89</accession>
<evidence type="ECO:0000313" key="2">
    <source>
        <dbReference type="Proteomes" id="UP000681967"/>
    </source>
</evidence>
<proteinExistence type="predicted"/>
<organism evidence="1 2">
    <name type="scientific">Rotaria magnacalcarata</name>
    <dbReference type="NCBI Taxonomy" id="392030"/>
    <lineage>
        <taxon>Eukaryota</taxon>
        <taxon>Metazoa</taxon>
        <taxon>Spiralia</taxon>
        <taxon>Gnathifera</taxon>
        <taxon>Rotifera</taxon>
        <taxon>Eurotatoria</taxon>
        <taxon>Bdelloidea</taxon>
        <taxon>Philodinida</taxon>
        <taxon>Philodinidae</taxon>
        <taxon>Rotaria</taxon>
    </lineage>
</organism>
<comment type="caution">
    <text evidence="1">The sequence shown here is derived from an EMBL/GenBank/DDBJ whole genome shotgun (WGS) entry which is preliminary data.</text>
</comment>
<evidence type="ECO:0000313" key="1">
    <source>
        <dbReference type="EMBL" id="CAF3756903.1"/>
    </source>
</evidence>